<proteinExistence type="predicted"/>
<comment type="caution">
    <text evidence="1">The sequence shown here is derived from an EMBL/GenBank/DDBJ whole genome shotgun (WGS) entry which is preliminary data.</text>
</comment>
<dbReference type="SUPFAM" id="SSF158682">
    <property type="entry name" value="TerB-like"/>
    <property type="match status" value="1"/>
</dbReference>
<dbReference type="AlphaFoldDB" id="A0A6N9NLG3"/>
<name>A0A6N9NLG3_9FLAO</name>
<dbReference type="CDD" id="cd07177">
    <property type="entry name" value="terB_like"/>
    <property type="match status" value="1"/>
</dbReference>
<organism evidence="1 2">
    <name type="scientific">Acidiluteibacter ferrifornacis</name>
    <dbReference type="NCBI Taxonomy" id="2692424"/>
    <lineage>
        <taxon>Bacteria</taxon>
        <taxon>Pseudomonadati</taxon>
        <taxon>Bacteroidota</taxon>
        <taxon>Flavobacteriia</taxon>
        <taxon>Flavobacteriales</taxon>
        <taxon>Cryomorphaceae</taxon>
        <taxon>Acidiluteibacter</taxon>
    </lineage>
</organism>
<dbReference type="EMBL" id="WWNE01000007">
    <property type="protein sequence ID" value="NBG66321.1"/>
    <property type="molecule type" value="Genomic_DNA"/>
</dbReference>
<accession>A0A6N9NLG3</accession>
<reference evidence="1 2" key="1">
    <citation type="submission" date="2019-12" db="EMBL/GenBank/DDBJ databases">
        <authorList>
            <person name="Zhao J."/>
        </authorList>
    </citation>
    <scope>NUCLEOTIDE SEQUENCE [LARGE SCALE GENOMIC DNA]</scope>
    <source>
        <strain evidence="1 2">S-15</strain>
    </source>
</reference>
<dbReference type="Gene3D" id="1.10.3680.10">
    <property type="entry name" value="TerB-like"/>
    <property type="match status" value="1"/>
</dbReference>
<keyword evidence="2" id="KW-1185">Reference proteome</keyword>
<evidence type="ECO:0000313" key="2">
    <source>
        <dbReference type="Proteomes" id="UP000470771"/>
    </source>
</evidence>
<dbReference type="InterPro" id="IPR029024">
    <property type="entry name" value="TerB-like"/>
</dbReference>
<gene>
    <name evidence="1" type="ORF">GQN54_09350</name>
</gene>
<protein>
    <recommendedName>
        <fullName evidence="3">Co-chaperone DjlA N-terminal domain-containing protein</fullName>
    </recommendedName>
</protein>
<evidence type="ECO:0008006" key="3">
    <source>
        <dbReference type="Google" id="ProtNLM"/>
    </source>
</evidence>
<evidence type="ECO:0000313" key="1">
    <source>
        <dbReference type="EMBL" id="NBG66321.1"/>
    </source>
</evidence>
<sequence length="124" mass="14435">MNGVERLYFALGELVYAVAKSDGAINYEEKNKLHDLVLKEAKCHLYEFNVSEIIFQIMQKDQLFSVEESYRMAMKEINICSNYLTEDMKAEFVAVLEKVARSFGKYSTEEKALIARFRTEIDQL</sequence>
<dbReference type="Proteomes" id="UP000470771">
    <property type="component" value="Unassembled WGS sequence"/>
</dbReference>
<dbReference type="RefSeq" id="WP_160633275.1">
    <property type="nucleotide sequence ID" value="NZ_WWNE01000007.1"/>
</dbReference>